<comment type="subcellular location">
    <subcellularLocation>
        <location evidence="1 13">Endoplasmic reticulum membrane</location>
        <topology evidence="1 13">Multi-pass membrane protein</topology>
    </subcellularLocation>
</comment>
<accession>A0A6P8ZPX1</accession>
<comment type="function">
    <text evidence="11 13">Catalytic subunit of the glycosylphosphatidylinositol-mannosyltransferase I complex which catalyzes the transfer of the first mannose, via an alpha-1,4 bond from a dolichol-phosphate-mannose (Dol-P-Man) to the glucosaminyl acyl phosphatidylinositol (GlcN-(acyl)PI) intermediate to generate alpha-D-Man-(1-&gt;4)-alpha-D-GlcN-(1-&gt;6)-(1-radyl,2-acyl-sn-glycero-3-phospho)-2-acyl-inositol and participates in the sixth step of the glycosylphosphatidylinositol-anchor biosynthesis.</text>
</comment>
<dbReference type="FunCoup" id="A0A6P8ZPX1">
    <property type="interactions" value="1247"/>
</dbReference>
<dbReference type="GO" id="GO:1990529">
    <property type="term" value="C:glycosylphosphatidylinositol-mannosyltransferase I complex"/>
    <property type="evidence" value="ECO:0007669"/>
    <property type="project" value="TreeGrafter"/>
</dbReference>
<feature type="transmembrane region" description="Helical" evidence="13">
    <location>
        <begin position="70"/>
        <end position="92"/>
    </location>
</feature>
<organism evidence="17">
    <name type="scientific">Thrips palmi</name>
    <name type="common">Melon thrips</name>
    <dbReference type="NCBI Taxonomy" id="161013"/>
    <lineage>
        <taxon>Eukaryota</taxon>
        <taxon>Metazoa</taxon>
        <taxon>Ecdysozoa</taxon>
        <taxon>Arthropoda</taxon>
        <taxon>Hexapoda</taxon>
        <taxon>Insecta</taxon>
        <taxon>Pterygota</taxon>
        <taxon>Neoptera</taxon>
        <taxon>Paraneoptera</taxon>
        <taxon>Thysanoptera</taxon>
        <taxon>Terebrantia</taxon>
        <taxon>Thripoidea</taxon>
        <taxon>Thripidae</taxon>
        <taxon>Thrips</taxon>
    </lineage>
</organism>
<comment type="pathway">
    <text evidence="2 13">Glycolipid biosynthesis; glycosylphosphatidylinositol-anchor biosynthesis.</text>
</comment>
<dbReference type="InParanoid" id="A0A6P8ZPX1"/>
<dbReference type="RefSeq" id="XP_034244844.1">
    <property type="nucleotide sequence ID" value="XM_034388953.1"/>
</dbReference>
<feature type="transmembrane region" description="Helical" evidence="13">
    <location>
        <begin position="236"/>
        <end position="257"/>
    </location>
</feature>
<sequence>MKHFLFGLTIRLVLILYGEFHDKTFVVPFTDVDYKVFTDAARNVLMGASPYSRHTYRYSPLVAYVLTPNIFVHQAFGKILFSVLDLLMAHLIHRLMLKRNVSSQKAHLSALFWLYNPISVVISTRGNADTLSSLLVTATLLCLYAGKPAWAGIVHGLCIHMRLYPVVFSLPLYLSLSSGSRFSLVTASDRGKSNICDKSGSSSEGPLTKDGPSASNESSGLFVEFKRIFIPNKSQIKLVLGCSSALLLLTAAFYWLYGYHFLFESMIFHLVRKDIRHNFSVYFYLQYLSAGAVVSIWQRILMFVPQLFLLLALSVRYGRMVDLPFCLLAQTIVIVMYNPVITSQYFVWFLSLLPACIPMLDLTLKQAAFHSVVWIVAQLAWLLPAYWLEFRGEDTFVYIWLQGIAFFCANMTLLARLIEAYKPVQEVAKKPKVKSK</sequence>
<proteinExistence type="inferred from homology"/>
<keyword evidence="16" id="KW-1185">Reference proteome</keyword>
<keyword evidence="4 13" id="KW-0337">GPI-anchor biosynthesis</keyword>
<evidence type="ECO:0000256" key="5">
    <source>
        <dbReference type="ARBA" id="ARBA00022676"/>
    </source>
</evidence>
<comment type="similarity">
    <text evidence="3 13">Belongs to the PIGM family.</text>
</comment>
<evidence type="ECO:0000313" key="16">
    <source>
        <dbReference type="Proteomes" id="UP000515158"/>
    </source>
</evidence>
<feature type="region of interest" description="Disordered" evidence="14">
    <location>
        <begin position="195"/>
        <end position="217"/>
    </location>
</feature>
<dbReference type="GO" id="GO:0004376">
    <property type="term" value="F:GPI mannosyltransferase activity"/>
    <property type="evidence" value="ECO:0007669"/>
    <property type="project" value="InterPro"/>
</dbReference>
<comment type="caution">
    <text evidence="13">Lacks conserved residue(s) required for the propagation of feature annotation.</text>
</comment>
<dbReference type="Pfam" id="PF05007">
    <property type="entry name" value="Mannosyl_trans"/>
    <property type="match status" value="2"/>
</dbReference>
<dbReference type="CTD" id="37470"/>
<dbReference type="AlphaFoldDB" id="A0A6P8ZPX1"/>
<gene>
    <name evidence="17" type="primary">LOC117647262</name>
</gene>
<dbReference type="GO" id="GO:0005789">
    <property type="term" value="C:endoplasmic reticulum membrane"/>
    <property type="evidence" value="ECO:0007669"/>
    <property type="project" value="UniProtKB-SubCell"/>
</dbReference>
<feature type="transmembrane region" description="Helical" evidence="13">
    <location>
        <begin position="287"/>
        <end position="313"/>
    </location>
</feature>
<evidence type="ECO:0000256" key="1">
    <source>
        <dbReference type="ARBA" id="ARBA00004477"/>
    </source>
</evidence>
<evidence type="ECO:0000256" key="4">
    <source>
        <dbReference type="ARBA" id="ARBA00022502"/>
    </source>
</evidence>
<evidence type="ECO:0000256" key="3">
    <source>
        <dbReference type="ARBA" id="ARBA00011071"/>
    </source>
</evidence>
<keyword evidence="5 13" id="KW-0328">Glycosyltransferase</keyword>
<feature type="transmembrane region" description="Helical" evidence="13">
    <location>
        <begin position="320"/>
        <end position="337"/>
    </location>
</feature>
<evidence type="ECO:0000256" key="2">
    <source>
        <dbReference type="ARBA" id="ARBA00004687"/>
    </source>
</evidence>
<evidence type="ECO:0000256" key="14">
    <source>
        <dbReference type="SAM" id="MobiDB-lite"/>
    </source>
</evidence>
<evidence type="ECO:0000313" key="17">
    <source>
        <dbReference type="RefSeq" id="XP_034244844.1"/>
    </source>
</evidence>
<evidence type="ECO:0000256" key="11">
    <source>
        <dbReference type="ARBA" id="ARBA00093408"/>
    </source>
</evidence>
<evidence type="ECO:0000256" key="7">
    <source>
        <dbReference type="ARBA" id="ARBA00022692"/>
    </source>
</evidence>
<evidence type="ECO:0000256" key="15">
    <source>
        <dbReference type="SAM" id="SignalP"/>
    </source>
</evidence>
<evidence type="ECO:0000256" key="13">
    <source>
        <dbReference type="RuleBase" id="RU365064"/>
    </source>
</evidence>
<keyword evidence="7 13" id="KW-0812">Transmembrane</keyword>
<evidence type="ECO:0000256" key="9">
    <source>
        <dbReference type="ARBA" id="ARBA00022989"/>
    </source>
</evidence>
<evidence type="ECO:0000256" key="10">
    <source>
        <dbReference type="ARBA" id="ARBA00023136"/>
    </source>
</evidence>
<dbReference type="OrthoDB" id="3821113at2759"/>
<feature type="transmembrane region" description="Helical" evidence="13">
    <location>
        <begin position="367"/>
        <end position="387"/>
    </location>
</feature>
<feature type="signal peptide" evidence="15">
    <location>
        <begin position="1"/>
        <end position="20"/>
    </location>
</feature>
<protein>
    <recommendedName>
        <fullName evidence="12 13">GPI alpha-1,4-mannosyltransferase I, catalytic subunit</fullName>
        <ecNumber evidence="13">2.4.1.-</ecNumber>
    </recommendedName>
    <alternativeName>
        <fullName evidence="13">GPI mannosyltransferase I</fullName>
    </alternativeName>
</protein>
<evidence type="ECO:0000256" key="6">
    <source>
        <dbReference type="ARBA" id="ARBA00022679"/>
    </source>
</evidence>
<feature type="transmembrane region" description="Helical" evidence="13">
    <location>
        <begin position="399"/>
        <end position="418"/>
    </location>
</feature>
<keyword evidence="6 13" id="KW-0808">Transferase</keyword>
<dbReference type="Proteomes" id="UP000515158">
    <property type="component" value="Unplaced"/>
</dbReference>
<keyword evidence="15" id="KW-0732">Signal</keyword>
<reference evidence="17" key="1">
    <citation type="submission" date="2025-08" db="UniProtKB">
        <authorList>
            <consortium name="RefSeq"/>
        </authorList>
    </citation>
    <scope>IDENTIFICATION</scope>
    <source>
        <tissue evidence="17">Total insect</tissue>
    </source>
</reference>
<evidence type="ECO:0000256" key="8">
    <source>
        <dbReference type="ARBA" id="ARBA00022824"/>
    </source>
</evidence>
<dbReference type="UniPathway" id="UPA00196"/>
<dbReference type="PANTHER" id="PTHR12886">
    <property type="entry name" value="PIG-M MANNOSYLTRANSFERASE"/>
    <property type="match status" value="1"/>
</dbReference>
<dbReference type="GO" id="GO:0051751">
    <property type="term" value="F:alpha-1,4-mannosyltransferase activity"/>
    <property type="evidence" value="ECO:0007669"/>
    <property type="project" value="InterPro"/>
</dbReference>
<keyword evidence="10 13" id="KW-0472">Membrane</keyword>
<dbReference type="InterPro" id="IPR007704">
    <property type="entry name" value="PIG-M"/>
</dbReference>
<keyword evidence="9 13" id="KW-1133">Transmembrane helix</keyword>
<name>A0A6P8ZPX1_THRPL</name>
<dbReference type="KEGG" id="tpal:117647262"/>
<feature type="chain" id="PRO_5027833377" description="GPI alpha-1,4-mannosyltransferase I, catalytic subunit" evidence="15">
    <location>
        <begin position="21"/>
        <end position="436"/>
    </location>
</feature>
<dbReference type="EC" id="2.4.1.-" evidence="13"/>
<dbReference type="GeneID" id="117647262"/>
<evidence type="ECO:0000256" key="12">
    <source>
        <dbReference type="ARBA" id="ARBA00093608"/>
    </source>
</evidence>
<dbReference type="GO" id="GO:0006506">
    <property type="term" value="P:GPI anchor biosynthetic process"/>
    <property type="evidence" value="ECO:0007669"/>
    <property type="project" value="UniProtKB-UniPathway"/>
</dbReference>
<keyword evidence="8 13" id="KW-0256">Endoplasmic reticulum</keyword>
<dbReference type="PANTHER" id="PTHR12886:SF0">
    <property type="entry name" value="GPI MANNOSYLTRANSFERASE 1"/>
    <property type="match status" value="1"/>
</dbReference>